<feature type="region of interest" description="Disordered" evidence="1">
    <location>
        <begin position="26"/>
        <end position="92"/>
    </location>
</feature>
<evidence type="ECO:0000313" key="3">
    <source>
        <dbReference type="EMBL" id="MEQ2428045.1"/>
    </source>
</evidence>
<dbReference type="Proteomes" id="UP001454086">
    <property type="component" value="Unassembled WGS sequence"/>
</dbReference>
<evidence type="ECO:0000256" key="2">
    <source>
        <dbReference type="SAM" id="SignalP"/>
    </source>
</evidence>
<keyword evidence="2" id="KW-0732">Signal</keyword>
<feature type="chain" id="PRO_5045963964" description="VCBS repeat-containing protein" evidence="2">
    <location>
        <begin position="24"/>
        <end position="422"/>
    </location>
</feature>
<feature type="signal peptide" evidence="2">
    <location>
        <begin position="1"/>
        <end position="23"/>
    </location>
</feature>
<feature type="compositionally biased region" description="Basic and acidic residues" evidence="1">
    <location>
        <begin position="28"/>
        <end position="37"/>
    </location>
</feature>
<evidence type="ECO:0000313" key="4">
    <source>
        <dbReference type="Proteomes" id="UP001454086"/>
    </source>
</evidence>
<organism evidence="3 4">
    <name type="scientific">Enterocloster hominis</name>
    <name type="common">ex Hitch et al. 2024</name>
    <dbReference type="NCBI Taxonomy" id="1917870"/>
    <lineage>
        <taxon>Bacteria</taxon>
        <taxon>Bacillati</taxon>
        <taxon>Bacillota</taxon>
        <taxon>Clostridia</taxon>
        <taxon>Lachnospirales</taxon>
        <taxon>Lachnospiraceae</taxon>
        <taxon>Enterocloster</taxon>
    </lineage>
</organism>
<accession>A0ABV1DCD5</accession>
<reference evidence="3 4" key="1">
    <citation type="submission" date="2024-03" db="EMBL/GenBank/DDBJ databases">
        <title>Human intestinal bacterial collection.</title>
        <authorList>
            <person name="Pauvert C."/>
            <person name="Hitch T.C.A."/>
            <person name="Clavel T."/>
        </authorList>
    </citation>
    <scope>NUCLEOTIDE SEQUENCE [LARGE SCALE GENOMIC DNA]</scope>
    <source>
        <strain evidence="3 4">CLA-SR-H021</strain>
    </source>
</reference>
<feature type="compositionally biased region" description="Polar residues" evidence="1">
    <location>
        <begin position="72"/>
        <end position="81"/>
    </location>
</feature>
<evidence type="ECO:0008006" key="5">
    <source>
        <dbReference type="Google" id="ProtNLM"/>
    </source>
</evidence>
<sequence length="422" mass="45564">MKISVRKCTAALCLMALCAALTACGPDGKAKETEESRTGQTEENSEIWIDGKPGNGEENSGTLNGTGNSNLQDGTGNSEVQESGAGGAQEQDGGIQARLIKDQTFQVSLIPLGDVTFASYGPDPAKNPMGDVVFRLEKDGRAVDTLEGVYGDNVRANETFNQVEAVSFPDYNSDGYSDIIIICSYSPASGPEAGTGYSEARIYRGSADGSFVLEKDLSDVANSAVADKTVKSILGFLGVGRGDAVSAGPEWKQAYIDYIMELDGEQWQGYNLIYIDNDDIPELVMIGNSEAVGCSIAGYAQGQVRESRLDRLGFSYIERENLLCNSDGNMDSYYDIVYRLEDGRLVQAAAGYYGAGDNSKVQYDENQNPVYQYQWNGVVMTKEEYDKALNAVYDTSRARGGYTWGQWLSREEAVQAISAAGV</sequence>
<dbReference type="EMBL" id="JBBMFM010000145">
    <property type="protein sequence ID" value="MEQ2428045.1"/>
    <property type="molecule type" value="Genomic_DNA"/>
</dbReference>
<dbReference type="RefSeq" id="WP_349118644.1">
    <property type="nucleotide sequence ID" value="NZ_JBBMFM010000145.1"/>
</dbReference>
<name>A0ABV1DCD5_9FIRM</name>
<evidence type="ECO:0000256" key="1">
    <source>
        <dbReference type="SAM" id="MobiDB-lite"/>
    </source>
</evidence>
<keyword evidence="4" id="KW-1185">Reference proteome</keyword>
<comment type="caution">
    <text evidence="3">The sequence shown here is derived from an EMBL/GenBank/DDBJ whole genome shotgun (WGS) entry which is preliminary data.</text>
</comment>
<proteinExistence type="predicted"/>
<gene>
    <name evidence="3" type="ORF">WMQ36_24075</name>
</gene>
<protein>
    <recommendedName>
        <fullName evidence="5">VCBS repeat-containing protein</fullName>
    </recommendedName>
</protein>
<feature type="compositionally biased region" description="Low complexity" evidence="1">
    <location>
        <begin position="56"/>
        <end position="71"/>
    </location>
</feature>
<dbReference type="PROSITE" id="PS51257">
    <property type="entry name" value="PROKAR_LIPOPROTEIN"/>
    <property type="match status" value="1"/>
</dbReference>